<keyword evidence="4" id="KW-0804">Transcription</keyword>
<dbReference type="SUPFAM" id="SSF54171">
    <property type="entry name" value="DNA-binding domain"/>
    <property type="match status" value="1"/>
</dbReference>
<dbReference type="GO" id="GO:0005634">
    <property type="term" value="C:nucleus"/>
    <property type="evidence" value="ECO:0007669"/>
    <property type="project" value="UniProtKB-SubCell"/>
</dbReference>
<dbReference type="InterPro" id="IPR016177">
    <property type="entry name" value="DNA-bd_dom_sf"/>
</dbReference>
<proteinExistence type="predicted"/>
<evidence type="ECO:0000256" key="1">
    <source>
        <dbReference type="ARBA" id="ARBA00004123"/>
    </source>
</evidence>
<organism evidence="7">
    <name type="scientific">Opuntia streptacantha</name>
    <name type="common">Prickly pear cactus</name>
    <name type="synonym">Opuntia cardona</name>
    <dbReference type="NCBI Taxonomy" id="393608"/>
    <lineage>
        <taxon>Eukaryota</taxon>
        <taxon>Viridiplantae</taxon>
        <taxon>Streptophyta</taxon>
        <taxon>Embryophyta</taxon>
        <taxon>Tracheophyta</taxon>
        <taxon>Spermatophyta</taxon>
        <taxon>Magnoliopsida</taxon>
        <taxon>eudicotyledons</taxon>
        <taxon>Gunneridae</taxon>
        <taxon>Pentapetalae</taxon>
        <taxon>Caryophyllales</taxon>
        <taxon>Cactineae</taxon>
        <taxon>Cactaceae</taxon>
        <taxon>Opuntioideae</taxon>
        <taxon>Opuntia</taxon>
    </lineage>
</organism>
<reference evidence="7" key="2">
    <citation type="submission" date="2020-07" db="EMBL/GenBank/DDBJ databases">
        <authorList>
            <person name="Vera ALvarez R."/>
            <person name="Arias-Moreno D.M."/>
            <person name="Jimenez-Jacinto V."/>
            <person name="Jimenez-Bremont J.F."/>
            <person name="Swaminathan K."/>
            <person name="Moose S.P."/>
            <person name="Guerrero-Gonzalez M.L."/>
            <person name="Marino-Ramirez L."/>
            <person name="Landsman D."/>
            <person name="Rodriguez-Kessler M."/>
            <person name="Delgado-Sanchez P."/>
        </authorList>
    </citation>
    <scope>NUCLEOTIDE SEQUENCE</scope>
    <source>
        <tissue evidence="7">Cladode</tissue>
    </source>
</reference>
<dbReference type="GO" id="GO:0003677">
    <property type="term" value="F:DNA binding"/>
    <property type="evidence" value="ECO:0007669"/>
    <property type="project" value="UniProtKB-KW"/>
</dbReference>
<protein>
    <recommendedName>
        <fullName evidence="6">AP2/ERF domain-containing protein</fullName>
    </recommendedName>
</protein>
<keyword evidence="3" id="KW-0238">DNA-binding</keyword>
<feature type="domain" description="AP2/ERF" evidence="6">
    <location>
        <begin position="18"/>
        <end position="76"/>
    </location>
</feature>
<keyword evidence="5" id="KW-0539">Nucleus</keyword>
<dbReference type="PANTHER" id="PTHR31190:SF321">
    <property type="entry name" value="ETHYLENE-RESPONSIVE TRANSCRIPTION FACTOR ERF098"/>
    <property type="match status" value="1"/>
</dbReference>
<dbReference type="PRINTS" id="PR00367">
    <property type="entry name" value="ETHRSPELEMNT"/>
</dbReference>
<dbReference type="Pfam" id="PF00847">
    <property type="entry name" value="AP2"/>
    <property type="match status" value="1"/>
</dbReference>
<evidence type="ECO:0000313" key="7">
    <source>
        <dbReference type="EMBL" id="MBA4654105.1"/>
    </source>
</evidence>
<dbReference type="GO" id="GO:0009873">
    <property type="term" value="P:ethylene-activated signaling pathway"/>
    <property type="evidence" value="ECO:0007669"/>
    <property type="project" value="InterPro"/>
</dbReference>
<dbReference type="EMBL" id="GISG01182088">
    <property type="protein sequence ID" value="MBA4654105.1"/>
    <property type="molecule type" value="Transcribed_RNA"/>
</dbReference>
<comment type="subcellular location">
    <subcellularLocation>
        <location evidence="1">Nucleus</location>
    </subcellularLocation>
</comment>
<dbReference type="PANTHER" id="PTHR31190">
    <property type="entry name" value="DNA-BINDING DOMAIN"/>
    <property type="match status" value="1"/>
</dbReference>
<sequence length="131" mass="15047">MEGSRVQGRQQEGGEEVRYRGVRRRPWGKFAAEIRDPAKQGARVWLGTYDTAEAAARAYDEAAFKMRGHLATLNFPQEYYAKVDPLHHIQMPPSRGNTSGTMAGYRQENKQVIEFEYVDQGVMDEMLQDEY</sequence>
<dbReference type="SMART" id="SM00380">
    <property type="entry name" value="AP2"/>
    <property type="match status" value="1"/>
</dbReference>
<dbReference type="InterPro" id="IPR036955">
    <property type="entry name" value="AP2/ERF_dom_sf"/>
</dbReference>
<name>A0A7C9E2S5_OPUST</name>
<dbReference type="FunFam" id="3.30.730.10:FF:000001">
    <property type="entry name" value="Ethylene-responsive transcription factor 2"/>
    <property type="match status" value="1"/>
</dbReference>
<evidence type="ECO:0000256" key="2">
    <source>
        <dbReference type="ARBA" id="ARBA00023015"/>
    </source>
</evidence>
<dbReference type="GO" id="GO:0003700">
    <property type="term" value="F:DNA-binding transcription factor activity"/>
    <property type="evidence" value="ECO:0007669"/>
    <property type="project" value="InterPro"/>
</dbReference>
<evidence type="ECO:0000259" key="6">
    <source>
        <dbReference type="PROSITE" id="PS51032"/>
    </source>
</evidence>
<keyword evidence="2" id="KW-0805">Transcription regulation</keyword>
<dbReference type="Gene3D" id="3.30.730.10">
    <property type="entry name" value="AP2/ERF domain"/>
    <property type="match status" value="1"/>
</dbReference>
<evidence type="ECO:0000256" key="5">
    <source>
        <dbReference type="ARBA" id="ARBA00023242"/>
    </source>
</evidence>
<accession>A0A7C9E2S5</accession>
<dbReference type="InterPro" id="IPR044808">
    <property type="entry name" value="ERF_plant"/>
</dbReference>
<evidence type="ECO:0000256" key="4">
    <source>
        <dbReference type="ARBA" id="ARBA00023163"/>
    </source>
</evidence>
<dbReference type="AlphaFoldDB" id="A0A7C9E2S5"/>
<evidence type="ECO:0000256" key="3">
    <source>
        <dbReference type="ARBA" id="ARBA00023125"/>
    </source>
</evidence>
<reference evidence="7" key="1">
    <citation type="journal article" date="2013" name="J. Plant Res.">
        <title>Effect of fungi and light on seed germination of three Opuntia species from semiarid lands of central Mexico.</title>
        <authorList>
            <person name="Delgado-Sanchez P."/>
            <person name="Jimenez-Bremont J.F."/>
            <person name="Guerrero-Gonzalez Mde L."/>
            <person name="Flores J."/>
        </authorList>
    </citation>
    <scope>NUCLEOTIDE SEQUENCE</scope>
    <source>
        <tissue evidence="7">Cladode</tissue>
    </source>
</reference>
<dbReference type="CDD" id="cd00018">
    <property type="entry name" value="AP2"/>
    <property type="match status" value="1"/>
</dbReference>
<dbReference type="InterPro" id="IPR001471">
    <property type="entry name" value="AP2/ERF_dom"/>
</dbReference>
<dbReference type="PROSITE" id="PS51032">
    <property type="entry name" value="AP2_ERF"/>
    <property type="match status" value="1"/>
</dbReference>